<evidence type="ECO:0000256" key="11">
    <source>
        <dbReference type="SAM" id="Coils"/>
    </source>
</evidence>
<dbReference type="PANTHER" id="PTHR23389:SF6">
    <property type="entry name" value="REPLICATION FACTOR C SUBUNIT 1"/>
    <property type="match status" value="1"/>
</dbReference>
<dbReference type="SUPFAM" id="SSF52540">
    <property type="entry name" value="P-loop containing nucleoside triphosphate hydrolases"/>
    <property type="match status" value="1"/>
</dbReference>
<dbReference type="EMBL" id="LT598468">
    <property type="protein sequence ID" value="SCV03207.1"/>
    <property type="molecule type" value="Genomic_DNA"/>
</dbReference>
<dbReference type="InterPro" id="IPR013725">
    <property type="entry name" value="DNA_replication_fac_RFC1_C"/>
</dbReference>
<keyword evidence="15" id="KW-1185">Reference proteome</keyword>
<dbReference type="InterPro" id="IPR003593">
    <property type="entry name" value="AAA+_ATPase"/>
</dbReference>
<evidence type="ECO:0000313" key="14">
    <source>
        <dbReference type="EMBL" id="SCV03207.1"/>
    </source>
</evidence>
<comment type="subcellular location">
    <subcellularLocation>
        <location evidence="1 10">Nucleus</location>
    </subcellularLocation>
</comment>
<dbReference type="InterPro" id="IPR003959">
    <property type="entry name" value="ATPase_AAA_core"/>
</dbReference>
<keyword evidence="11" id="KW-0175">Coiled coil</keyword>
<dbReference type="GO" id="GO:0016887">
    <property type="term" value="F:ATP hydrolysis activity"/>
    <property type="evidence" value="ECO:0007669"/>
    <property type="project" value="InterPro"/>
</dbReference>
<dbReference type="PROSITE" id="PS50172">
    <property type="entry name" value="BRCT"/>
    <property type="match status" value="1"/>
</dbReference>
<reference evidence="15" key="1">
    <citation type="submission" date="2016-03" db="EMBL/GenBank/DDBJ databases">
        <authorList>
            <person name="Devillers H."/>
        </authorList>
    </citation>
    <scope>NUCLEOTIDE SEQUENCE [LARGE SCALE GENOMIC DNA]</scope>
</reference>
<dbReference type="PIRSF" id="PIRSF036578">
    <property type="entry name" value="RFC1"/>
    <property type="match status" value="1"/>
</dbReference>
<dbReference type="Pfam" id="PF25361">
    <property type="entry name" value="AAA_lid_RFC1"/>
    <property type="match status" value="1"/>
</dbReference>
<comment type="similarity">
    <text evidence="2 10">Belongs to the activator 1 large subunit family.</text>
</comment>
<dbReference type="Pfam" id="PF08519">
    <property type="entry name" value="RFC1"/>
    <property type="match status" value="1"/>
</dbReference>
<dbReference type="OrthoDB" id="446168at2759"/>
<dbReference type="GO" id="GO:0003677">
    <property type="term" value="F:DNA binding"/>
    <property type="evidence" value="ECO:0007669"/>
    <property type="project" value="UniProtKB-KW"/>
</dbReference>
<feature type="compositionally biased region" description="Basic residues" evidence="12">
    <location>
        <begin position="840"/>
        <end position="851"/>
    </location>
</feature>
<protein>
    <recommendedName>
        <fullName evidence="3 10">Replication factor C subunit 1</fullName>
    </recommendedName>
</protein>
<keyword evidence="6 10" id="KW-0547">Nucleotide-binding</keyword>
<feature type="compositionally biased region" description="Basic residues" evidence="12">
    <location>
        <begin position="23"/>
        <end position="33"/>
    </location>
</feature>
<dbReference type="FunFam" id="1.20.272.10:FF:000005">
    <property type="entry name" value="Replication factor C subunit 1"/>
    <property type="match status" value="1"/>
</dbReference>
<dbReference type="FunFam" id="3.40.50.10190:FF:000001">
    <property type="entry name" value="Replication factor C subunit 1"/>
    <property type="match status" value="1"/>
</dbReference>
<dbReference type="GO" id="GO:0006271">
    <property type="term" value="P:DNA strand elongation involved in DNA replication"/>
    <property type="evidence" value="ECO:0007669"/>
    <property type="project" value="UniProtKB-ARBA"/>
</dbReference>
<dbReference type="Pfam" id="PF00533">
    <property type="entry name" value="BRCT"/>
    <property type="match status" value="1"/>
</dbReference>
<keyword evidence="5 10" id="KW-0235">DNA replication</keyword>
<evidence type="ECO:0000256" key="8">
    <source>
        <dbReference type="ARBA" id="ARBA00023125"/>
    </source>
</evidence>
<dbReference type="Pfam" id="PF00004">
    <property type="entry name" value="AAA"/>
    <property type="match status" value="1"/>
</dbReference>
<accession>A0A1G4KF68</accession>
<dbReference type="CDD" id="cd00009">
    <property type="entry name" value="AAA"/>
    <property type="match status" value="1"/>
</dbReference>
<dbReference type="GO" id="GO:0005663">
    <property type="term" value="C:DNA replication factor C complex"/>
    <property type="evidence" value="ECO:0007669"/>
    <property type="project" value="InterPro"/>
</dbReference>
<keyword evidence="9 10" id="KW-0539">Nucleus</keyword>
<dbReference type="CDD" id="cd18140">
    <property type="entry name" value="HLD_clamp_RFC"/>
    <property type="match status" value="1"/>
</dbReference>
<dbReference type="FunFam" id="1.10.8.60:FF:000021">
    <property type="entry name" value="Replication factor C subunit 1"/>
    <property type="match status" value="1"/>
</dbReference>
<keyword evidence="8" id="KW-0238">DNA-binding</keyword>
<gene>
    <name evidence="14" type="ORF">LAMI_0H06304G</name>
</gene>
<feature type="compositionally biased region" description="Acidic residues" evidence="12">
    <location>
        <begin position="809"/>
        <end position="829"/>
    </location>
</feature>
<evidence type="ECO:0000256" key="2">
    <source>
        <dbReference type="ARBA" id="ARBA00006116"/>
    </source>
</evidence>
<dbReference type="GO" id="GO:0005634">
    <property type="term" value="C:nucleus"/>
    <property type="evidence" value="ECO:0007669"/>
    <property type="project" value="UniProtKB-SubCell"/>
</dbReference>
<dbReference type="InterPro" id="IPR008921">
    <property type="entry name" value="DNA_pol3_clamp-load_cplx_C"/>
</dbReference>
<dbReference type="InterPro" id="IPR036420">
    <property type="entry name" value="BRCT_dom_sf"/>
</dbReference>
<dbReference type="InterPro" id="IPR012178">
    <property type="entry name" value="RFC1"/>
</dbReference>
<evidence type="ECO:0000256" key="7">
    <source>
        <dbReference type="ARBA" id="ARBA00022840"/>
    </source>
</evidence>
<keyword evidence="4" id="KW-0597">Phosphoprotein</keyword>
<dbReference type="AlphaFoldDB" id="A0A1G4KF68"/>
<dbReference type="SUPFAM" id="SSF52113">
    <property type="entry name" value="BRCT domain"/>
    <property type="match status" value="1"/>
</dbReference>
<evidence type="ECO:0000256" key="1">
    <source>
        <dbReference type="ARBA" id="ARBA00004123"/>
    </source>
</evidence>
<dbReference type="FunFam" id="3.40.50.300:FF:000395">
    <property type="entry name" value="Replication factor C subunit 1"/>
    <property type="match status" value="1"/>
</dbReference>
<dbReference type="STRING" id="1230905.A0A1G4KF68"/>
<evidence type="ECO:0000256" key="10">
    <source>
        <dbReference type="PIRNR" id="PIRNR036578"/>
    </source>
</evidence>
<dbReference type="InterPro" id="IPR027417">
    <property type="entry name" value="P-loop_NTPase"/>
</dbReference>
<feature type="region of interest" description="Disordered" evidence="12">
    <location>
        <begin position="794"/>
        <end position="865"/>
    </location>
</feature>
<feature type="coiled-coil region" evidence="11">
    <location>
        <begin position="250"/>
        <end position="288"/>
    </location>
</feature>
<feature type="domain" description="BRCT" evidence="13">
    <location>
        <begin position="163"/>
        <end position="234"/>
    </location>
</feature>
<dbReference type="Gene3D" id="3.40.50.10190">
    <property type="entry name" value="BRCT domain"/>
    <property type="match status" value="1"/>
</dbReference>
<evidence type="ECO:0000256" key="6">
    <source>
        <dbReference type="ARBA" id="ARBA00022741"/>
    </source>
</evidence>
<sequence>MVDITEFFGKDQSSKRSVGQRSVNKRVSARSSKHNSQQQVDVIKIDDDDADLDLASNLQHDEPLEMIEKPPQAMKTANTRISAPKKNPVEKTTGTNKGIKRQEEAEATSKSSGPKLSAEDVLASIPGVDLSEVHVKENVGFDFRAKPQENASADLESIDIPEGEPNCLLGLTIVFTGVLPSLERGAAEAVAKRYGARVTKSISSKTSVVVLGDEAGPKKIEKIKQLNIKAIDEDGFKALISGMPKEGGDGARAQRELKKLKDQEAQAKSDAAEMIRQDNERLEKLKSTAPENNSGNKRVLAAGDLLWTTKYAPSSLQQICGNKTSVTKLKNWLANWRNAQKNGFKVAGKDGSGVFRAAMLYGPPGIGKTTAAQLVARELGFDVLEQNASDVRSKSLLDATVKNALDNTSIVGLFKHKQDTNANGRKFVIIMDEVDGMSGGDRGGVGKMAQFCRTTSMPMILICNERNLPKMRPFDRTCLDIQFRRPDANSIKARLMTIAVREKFKLDPNVVDRLVQATRGDIRQMINLFSTISTTTKHIGHDNAQEIARAWEKNIALKPFDITHKLFDGRHYSEIGARQFPLYKKMELYFDDFDFTPLMVQENYLSTKPSVLGPEETHLQAVCEAADCISEGDLVERKIRSSEQLWSLLPFHAIMSAVRPSSMIAGHITGRINFTAWLGQNSKMGKYYRLLQELQYHTRLTTSTNKIGLRLEYMSTLKRRLLDPLVKQGSDGISGVIELMDDYYLSKEDWDSVMDFMIGSDKTDMIIKKIPTAVKSGFTRSYNASTHPVAIYRTGSTTSIGGKSKATPDFEDVVDADDELPPADEEPKEDTDFKKDKLIKQGRPKTAKKRAASATKKAPAKKRKA</sequence>
<dbReference type="GO" id="GO:0006281">
    <property type="term" value="P:DNA repair"/>
    <property type="evidence" value="ECO:0007669"/>
    <property type="project" value="InterPro"/>
</dbReference>
<dbReference type="Gene3D" id="1.10.8.60">
    <property type="match status" value="1"/>
</dbReference>
<dbReference type="SMART" id="SM00292">
    <property type="entry name" value="BRCT"/>
    <property type="match status" value="1"/>
</dbReference>
<dbReference type="Gene3D" id="3.40.50.300">
    <property type="entry name" value="P-loop containing nucleotide triphosphate hydrolases"/>
    <property type="match status" value="1"/>
</dbReference>
<evidence type="ECO:0000256" key="12">
    <source>
        <dbReference type="SAM" id="MobiDB-lite"/>
    </source>
</evidence>
<dbReference type="GO" id="GO:0003689">
    <property type="term" value="F:DNA clamp loader activity"/>
    <property type="evidence" value="ECO:0007669"/>
    <property type="project" value="UniProtKB-UniRule"/>
</dbReference>
<keyword evidence="7 10" id="KW-0067">ATP-binding</keyword>
<evidence type="ECO:0000259" key="13">
    <source>
        <dbReference type="PROSITE" id="PS50172"/>
    </source>
</evidence>
<dbReference type="GO" id="GO:0005524">
    <property type="term" value="F:ATP binding"/>
    <property type="evidence" value="ECO:0007669"/>
    <property type="project" value="UniProtKB-UniRule"/>
</dbReference>
<dbReference type="Proteomes" id="UP000191024">
    <property type="component" value="Chromosome H"/>
</dbReference>
<evidence type="ECO:0000256" key="9">
    <source>
        <dbReference type="ARBA" id="ARBA00023242"/>
    </source>
</evidence>
<dbReference type="PANTHER" id="PTHR23389">
    <property type="entry name" value="CHROMOSOME TRANSMISSION FIDELITY FACTOR 18"/>
    <property type="match status" value="1"/>
</dbReference>
<organism evidence="14 15">
    <name type="scientific">Lachancea mirantina</name>
    <dbReference type="NCBI Taxonomy" id="1230905"/>
    <lineage>
        <taxon>Eukaryota</taxon>
        <taxon>Fungi</taxon>
        <taxon>Dikarya</taxon>
        <taxon>Ascomycota</taxon>
        <taxon>Saccharomycotina</taxon>
        <taxon>Saccharomycetes</taxon>
        <taxon>Saccharomycetales</taxon>
        <taxon>Saccharomycetaceae</taxon>
        <taxon>Lachancea</taxon>
    </lineage>
</organism>
<feature type="region of interest" description="Disordered" evidence="12">
    <location>
        <begin position="1"/>
        <end position="47"/>
    </location>
</feature>
<dbReference type="Gene3D" id="1.20.272.10">
    <property type="match status" value="1"/>
</dbReference>
<feature type="compositionally biased region" description="Basic and acidic residues" evidence="12">
    <location>
        <begin position="830"/>
        <end position="839"/>
    </location>
</feature>
<evidence type="ECO:0000256" key="5">
    <source>
        <dbReference type="ARBA" id="ARBA00022705"/>
    </source>
</evidence>
<dbReference type="SMART" id="SM00382">
    <property type="entry name" value="AAA"/>
    <property type="match status" value="1"/>
</dbReference>
<evidence type="ECO:0000256" key="3">
    <source>
        <dbReference type="ARBA" id="ARBA00020401"/>
    </source>
</evidence>
<dbReference type="SUPFAM" id="SSF48019">
    <property type="entry name" value="post-AAA+ oligomerization domain-like"/>
    <property type="match status" value="1"/>
</dbReference>
<dbReference type="InterPro" id="IPR047854">
    <property type="entry name" value="RFC_lid"/>
</dbReference>
<evidence type="ECO:0000313" key="15">
    <source>
        <dbReference type="Proteomes" id="UP000191024"/>
    </source>
</evidence>
<evidence type="ECO:0000256" key="4">
    <source>
        <dbReference type="ARBA" id="ARBA00022553"/>
    </source>
</evidence>
<proteinExistence type="inferred from homology"/>
<feature type="region of interest" description="Disordered" evidence="12">
    <location>
        <begin position="74"/>
        <end position="118"/>
    </location>
</feature>
<dbReference type="InterPro" id="IPR001357">
    <property type="entry name" value="BRCT_dom"/>
</dbReference>
<name>A0A1G4KF68_9SACH</name>